<proteinExistence type="predicted"/>
<reference evidence="1 2" key="1">
    <citation type="submission" date="2019-04" db="EMBL/GenBank/DDBJ databases">
        <title>Rhodococcus oryzae sp. nov., a novel actinomycete isolated from rhizosphere soil of rice (Oryza sativa L.).</title>
        <authorList>
            <person name="Li C."/>
        </authorList>
    </citation>
    <scope>NUCLEOTIDE SEQUENCE [LARGE SCALE GENOMIC DNA]</scope>
    <source>
        <strain evidence="1 2">NEAU-CX67</strain>
    </source>
</reference>
<evidence type="ECO:0000313" key="1">
    <source>
        <dbReference type="EMBL" id="TJZ80165.1"/>
    </source>
</evidence>
<dbReference type="EMBL" id="SUMD01000002">
    <property type="protein sequence ID" value="TJZ80165.1"/>
    <property type="molecule type" value="Genomic_DNA"/>
</dbReference>
<dbReference type="Proteomes" id="UP000305109">
    <property type="component" value="Unassembled WGS sequence"/>
</dbReference>
<organism evidence="1 2">
    <name type="scientific">Rhodococcus oryzae</name>
    <dbReference type="NCBI Taxonomy" id="2571143"/>
    <lineage>
        <taxon>Bacteria</taxon>
        <taxon>Bacillati</taxon>
        <taxon>Actinomycetota</taxon>
        <taxon>Actinomycetes</taxon>
        <taxon>Mycobacteriales</taxon>
        <taxon>Nocardiaceae</taxon>
        <taxon>Rhodococcus</taxon>
    </lineage>
</organism>
<dbReference type="RefSeq" id="WP_136907546.1">
    <property type="nucleotide sequence ID" value="NZ_SUMD01000002.1"/>
</dbReference>
<evidence type="ECO:0000313" key="2">
    <source>
        <dbReference type="Proteomes" id="UP000305109"/>
    </source>
</evidence>
<name>A0ABY2RRG2_9NOCA</name>
<comment type="caution">
    <text evidence="1">The sequence shown here is derived from an EMBL/GenBank/DDBJ whole genome shotgun (WGS) entry which is preliminary data.</text>
</comment>
<protein>
    <submittedName>
        <fullName evidence="1">Uncharacterized protein</fullName>
    </submittedName>
</protein>
<accession>A0ABY2RRG2</accession>
<sequence>MTKISRTRGIQVDGGWSVDSNAFVDEHYNAQDVPFDDTVLFTAVNSITGETVSLSYENAAIGYSLEQILLSRSLGRWMYDEDRSVHTTIAAGHDIEAIYGLLTRFLNPLNKDLIPLRLSSWTVVVNNLTETDAAHHDVELVFSATRGKLFVDVTYTRIEDRPYCVYMGMSKHPYTELTYKLDKPTTTRKVVHLNEVDAVAALIDDLLTGLEPFYASVG</sequence>
<keyword evidence="2" id="KW-1185">Reference proteome</keyword>
<gene>
    <name evidence="1" type="ORF">FCG67_04615</name>
</gene>